<dbReference type="RefSeq" id="XP_026634298.1">
    <property type="nucleotide sequence ID" value="XM_026778497.1"/>
</dbReference>
<feature type="transmembrane region" description="Helical" evidence="8">
    <location>
        <begin position="49"/>
        <end position="72"/>
    </location>
</feature>
<keyword evidence="5 8" id="KW-1133">Transmembrane helix</keyword>
<proteinExistence type="inferred from homology"/>
<keyword evidence="6 8" id="KW-0472">Membrane</keyword>
<evidence type="ECO:0000256" key="2">
    <source>
        <dbReference type="ARBA" id="ARBA00008763"/>
    </source>
</evidence>
<comment type="similarity">
    <text evidence="2">Belongs to the CD99 family.</text>
</comment>
<dbReference type="GeneID" id="113455862"/>
<feature type="region of interest" description="Disordered" evidence="7">
    <location>
        <begin position="1"/>
        <end position="47"/>
    </location>
</feature>
<reference evidence="10" key="1">
    <citation type="submission" date="2025-08" db="UniProtKB">
        <authorList>
            <consortium name="RefSeq"/>
        </authorList>
    </citation>
    <scope>IDENTIFICATION</scope>
</reference>
<gene>
    <name evidence="10" type="primary">Cd99</name>
</gene>
<evidence type="ECO:0000256" key="1">
    <source>
        <dbReference type="ARBA" id="ARBA00004479"/>
    </source>
</evidence>
<evidence type="ECO:0000256" key="8">
    <source>
        <dbReference type="SAM" id="Phobius"/>
    </source>
</evidence>
<dbReference type="InterPro" id="IPR022078">
    <property type="entry name" value="CD99L2"/>
</dbReference>
<protein>
    <submittedName>
        <fullName evidence="10">CD99 antigen</fullName>
    </submittedName>
</protein>
<organism evidence="9 10">
    <name type="scientific">Microtus ochrogaster</name>
    <name type="common">Prairie vole</name>
    <dbReference type="NCBI Taxonomy" id="79684"/>
    <lineage>
        <taxon>Eukaryota</taxon>
        <taxon>Metazoa</taxon>
        <taxon>Chordata</taxon>
        <taxon>Craniata</taxon>
        <taxon>Vertebrata</taxon>
        <taxon>Euteleostomi</taxon>
        <taxon>Mammalia</taxon>
        <taxon>Eutheria</taxon>
        <taxon>Euarchontoglires</taxon>
        <taxon>Glires</taxon>
        <taxon>Rodentia</taxon>
        <taxon>Myomorpha</taxon>
        <taxon>Muroidea</taxon>
        <taxon>Cricetidae</taxon>
        <taxon>Arvicolinae</taxon>
        <taxon>Microtus</taxon>
    </lineage>
</organism>
<dbReference type="Proteomes" id="UP000694915">
    <property type="component" value="Unplaced"/>
</dbReference>
<evidence type="ECO:0000256" key="5">
    <source>
        <dbReference type="ARBA" id="ARBA00022989"/>
    </source>
</evidence>
<keyword evidence="4" id="KW-0732">Signal</keyword>
<evidence type="ECO:0000313" key="10">
    <source>
        <dbReference type="RefSeq" id="XP_026634298.1"/>
    </source>
</evidence>
<evidence type="ECO:0000256" key="4">
    <source>
        <dbReference type="ARBA" id="ARBA00022729"/>
    </source>
</evidence>
<evidence type="ECO:0000256" key="6">
    <source>
        <dbReference type="ARBA" id="ARBA00023136"/>
    </source>
</evidence>
<dbReference type="PANTHER" id="PTHR15076:SF15">
    <property type="entry name" value="CD99 ANTIGEN"/>
    <property type="match status" value="1"/>
</dbReference>
<sequence>MQIHANSMQIRPLPGDFSITDLEDAAGGRGGGPGPRPDEPEADGPAPQALVPALLGAVAAAVAGAVSSFVAYQRKKLCFRERGSAPV</sequence>
<dbReference type="Pfam" id="PF12301">
    <property type="entry name" value="CD99L2"/>
    <property type="match status" value="1"/>
</dbReference>
<accession>A0ABM1TX36</accession>
<comment type="subcellular location">
    <subcellularLocation>
        <location evidence="1">Membrane</location>
        <topology evidence="1">Single-pass type I membrane protein</topology>
    </subcellularLocation>
</comment>
<dbReference type="PANTHER" id="PTHR15076">
    <property type="entry name" value="CD99/MIC2 PROTEIN RELATED"/>
    <property type="match status" value="1"/>
</dbReference>
<name>A0ABM1TX36_MICOH</name>
<evidence type="ECO:0000256" key="7">
    <source>
        <dbReference type="SAM" id="MobiDB-lite"/>
    </source>
</evidence>
<evidence type="ECO:0000256" key="3">
    <source>
        <dbReference type="ARBA" id="ARBA00022692"/>
    </source>
</evidence>
<keyword evidence="9" id="KW-1185">Reference proteome</keyword>
<evidence type="ECO:0000313" key="9">
    <source>
        <dbReference type="Proteomes" id="UP000694915"/>
    </source>
</evidence>
<keyword evidence="3 8" id="KW-0812">Transmembrane</keyword>